<dbReference type="SUPFAM" id="SSF117991">
    <property type="entry name" value="YbeD/HP0495-like"/>
    <property type="match status" value="1"/>
</dbReference>
<name>A0A8J6TRX9_9GAMM</name>
<dbReference type="PANTHER" id="PTHR38036:SF1">
    <property type="entry name" value="UPF0250 PROTEIN YBED"/>
    <property type="match status" value="1"/>
</dbReference>
<dbReference type="GO" id="GO:0005829">
    <property type="term" value="C:cytosol"/>
    <property type="evidence" value="ECO:0007669"/>
    <property type="project" value="TreeGrafter"/>
</dbReference>
<dbReference type="Proteomes" id="UP000654401">
    <property type="component" value="Unassembled WGS sequence"/>
</dbReference>
<organism evidence="3 4">
    <name type="scientific">Candidatus Thiopontia autotrophica</name>
    <dbReference type="NCBI Taxonomy" id="2841688"/>
    <lineage>
        <taxon>Bacteria</taxon>
        <taxon>Pseudomonadati</taxon>
        <taxon>Pseudomonadota</taxon>
        <taxon>Gammaproteobacteria</taxon>
        <taxon>Candidatus Thiopontia</taxon>
    </lineage>
</organism>
<gene>
    <name evidence="3" type="ORF">H8D24_00405</name>
</gene>
<sequence length="96" mass="10804">MNDSDNIQEGNEETLLEFPCSFSIKAMGKDENDFDTHVTTLVRRHVTDLSEGAVKTRPSKNGNFISVTVTITATSKRQLDDIYYDLTADERVMMAL</sequence>
<dbReference type="HAMAP" id="MF_00659">
    <property type="entry name" value="UPF0250"/>
    <property type="match status" value="1"/>
</dbReference>
<accession>A0A8J6TRX9</accession>
<evidence type="ECO:0000256" key="2">
    <source>
        <dbReference type="HAMAP-Rule" id="MF_00659"/>
    </source>
</evidence>
<comment type="similarity">
    <text evidence="1 2">Belongs to the UPF0250 family.</text>
</comment>
<dbReference type="InterPro" id="IPR007454">
    <property type="entry name" value="UPF0250_YbeD-like"/>
</dbReference>
<evidence type="ECO:0000256" key="1">
    <source>
        <dbReference type="ARBA" id="ARBA00008460"/>
    </source>
</evidence>
<dbReference type="AlphaFoldDB" id="A0A8J6TRX9"/>
<protein>
    <recommendedName>
        <fullName evidence="2">UPF0250 protein H8D24_00405</fullName>
    </recommendedName>
</protein>
<dbReference type="Pfam" id="PF04359">
    <property type="entry name" value="DUF493"/>
    <property type="match status" value="1"/>
</dbReference>
<dbReference type="EMBL" id="JACNFK010000008">
    <property type="protein sequence ID" value="MBC8518853.1"/>
    <property type="molecule type" value="Genomic_DNA"/>
</dbReference>
<dbReference type="InterPro" id="IPR027471">
    <property type="entry name" value="YbeD-like_sf"/>
</dbReference>
<dbReference type="PANTHER" id="PTHR38036">
    <property type="entry name" value="UPF0250 PROTEIN YBED"/>
    <property type="match status" value="1"/>
</dbReference>
<evidence type="ECO:0000313" key="4">
    <source>
        <dbReference type="Proteomes" id="UP000654401"/>
    </source>
</evidence>
<proteinExistence type="inferred from homology"/>
<dbReference type="Gene3D" id="3.30.70.260">
    <property type="match status" value="1"/>
</dbReference>
<evidence type="ECO:0000313" key="3">
    <source>
        <dbReference type="EMBL" id="MBC8518853.1"/>
    </source>
</evidence>
<comment type="caution">
    <text evidence="3">The sequence shown here is derived from an EMBL/GenBank/DDBJ whole genome shotgun (WGS) entry which is preliminary data.</text>
</comment>
<reference evidence="3 4" key="1">
    <citation type="submission" date="2020-08" db="EMBL/GenBank/DDBJ databases">
        <title>Bridging the membrane lipid divide: bacteria of the FCB group superphylum have the potential to synthesize archaeal ether lipids.</title>
        <authorList>
            <person name="Villanueva L."/>
            <person name="Von Meijenfeldt F.A.B."/>
            <person name="Westbye A.B."/>
            <person name="Yadav S."/>
            <person name="Hopmans E.C."/>
            <person name="Dutilh B.E."/>
            <person name="Sinninghe Damste J.S."/>
        </authorList>
    </citation>
    <scope>NUCLEOTIDE SEQUENCE [LARGE SCALE GENOMIC DNA]</scope>
    <source>
        <strain evidence="3">NIOZ-UU100</strain>
    </source>
</reference>